<comment type="caution">
    <text evidence="2">The sequence shown here is derived from an EMBL/GenBank/DDBJ whole genome shotgun (WGS) entry which is preliminary data.</text>
</comment>
<dbReference type="InterPro" id="IPR052895">
    <property type="entry name" value="HetReg/Transcr_Mod"/>
</dbReference>
<dbReference type="InterPro" id="IPR010730">
    <property type="entry name" value="HET"/>
</dbReference>
<dbReference type="PANTHER" id="PTHR24148">
    <property type="entry name" value="ANKYRIN REPEAT DOMAIN-CONTAINING PROTEIN 39 HOMOLOG-RELATED"/>
    <property type="match status" value="1"/>
</dbReference>
<gene>
    <name evidence="2" type="ORF">QBC35DRAFT_517506</name>
</gene>
<accession>A0AAN6WNG6</accession>
<dbReference type="Proteomes" id="UP001302126">
    <property type="component" value="Unassembled WGS sequence"/>
</dbReference>
<name>A0AAN6WNG6_9PEZI</name>
<evidence type="ECO:0000259" key="1">
    <source>
        <dbReference type="Pfam" id="PF06985"/>
    </source>
</evidence>
<evidence type="ECO:0000313" key="2">
    <source>
        <dbReference type="EMBL" id="KAK4184535.1"/>
    </source>
</evidence>
<sequence>MHYANKSFPFPPLPPSVDAIRVLTITPGDFSDPLVCTLDPVAFSQKPKYVALSYTWGSSYPDNADLPFYPQWPTPVLTVNNEPFSVKHNLHLALLHLRSSIHPLSVWADAICINQADTAERNSQVALMSFIYTRAVKVVAWLGAGNYPASSASNRFRTMSLEWKAGRTKQIAASLMHPHHTYGTRLWMVQEICLPRLLIFAYGSEMWDHKALQSWGIFDHNQGFSSMRQLLETREKRHSNMMTLSSLIERFKRSQCLELRDRVFGLLGCANDVRASVMQNDEEDADVLQTYLDQLAAGMKPIGNPRNASGFGSVRVDYARSFYDIWINVVTSAYFQAANLRIFNGDEIMLNERQIGIVRTAGIV</sequence>
<dbReference type="PANTHER" id="PTHR24148:SF64">
    <property type="entry name" value="HETEROKARYON INCOMPATIBILITY DOMAIN-CONTAINING PROTEIN"/>
    <property type="match status" value="1"/>
</dbReference>
<dbReference type="EMBL" id="MU864484">
    <property type="protein sequence ID" value="KAK4184535.1"/>
    <property type="molecule type" value="Genomic_DNA"/>
</dbReference>
<reference evidence="2" key="2">
    <citation type="submission" date="2023-05" db="EMBL/GenBank/DDBJ databases">
        <authorList>
            <consortium name="Lawrence Berkeley National Laboratory"/>
            <person name="Steindorff A."/>
            <person name="Hensen N."/>
            <person name="Bonometti L."/>
            <person name="Westerberg I."/>
            <person name="Brannstrom I.O."/>
            <person name="Guillou S."/>
            <person name="Cros-Aarteil S."/>
            <person name="Calhoun S."/>
            <person name="Haridas S."/>
            <person name="Kuo A."/>
            <person name="Mondo S."/>
            <person name="Pangilinan J."/>
            <person name="Riley R."/>
            <person name="Labutti K."/>
            <person name="Andreopoulos B."/>
            <person name="Lipzen A."/>
            <person name="Chen C."/>
            <person name="Yanf M."/>
            <person name="Daum C."/>
            <person name="Ng V."/>
            <person name="Clum A."/>
            <person name="Ohm R."/>
            <person name="Martin F."/>
            <person name="Silar P."/>
            <person name="Natvig D."/>
            <person name="Lalanne C."/>
            <person name="Gautier V."/>
            <person name="Ament-Velasquez S.L."/>
            <person name="Kruys A."/>
            <person name="Hutchinson M.I."/>
            <person name="Powell A.J."/>
            <person name="Barry K."/>
            <person name="Miller A.N."/>
            <person name="Grigoriev I.V."/>
            <person name="Debuchy R."/>
            <person name="Gladieux P."/>
            <person name="Thoren M.H."/>
            <person name="Johannesson H."/>
        </authorList>
    </citation>
    <scope>NUCLEOTIDE SEQUENCE</scope>
    <source>
        <strain evidence="2">PSN309</strain>
    </source>
</reference>
<dbReference type="Pfam" id="PF06985">
    <property type="entry name" value="HET"/>
    <property type="match status" value="1"/>
</dbReference>
<reference evidence="2" key="1">
    <citation type="journal article" date="2023" name="Mol. Phylogenet. Evol.">
        <title>Genome-scale phylogeny and comparative genomics of the fungal order Sordariales.</title>
        <authorList>
            <person name="Hensen N."/>
            <person name="Bonometti L."/>
            <person name="Westerberg I."/>
            <person name="Brannstrom I.O."/>
            <person name="Guillou S."/>
            <person name="Cros-Aarteil S."/>
            <person name="Calhoun S."/>
            <person name="Haridas S."/>
            <person name="Kuo A."/>
            <person name="Mondo S."/>
            <person name="Pangilinan J."/>
            <person name="Riley R."/>
            <person name="LaButti K."/>
            <person name="Andreopoulos B."/>
            <person name="Lipzen A."/>
            <person name="Chen C."/>
            <person name="Yan M."/>
            <person name="Daum C."/>
            <person name="Ng V."/>
            <person name="Clum A."/>
            <person name="Steindorff A."/>
            <person name="Ohm R.A."/>
            <person name="Martin F."/>
            <person name="Silar P."/>
            <person name="Natvig D.O."/>
            <person name="Lalanne C."/>
            <person name="Gautier V."/>
            <person name="Ament-Velasquez S.L."/>
            <person name="Kruys A."/>
            <person name="Hutchinson M.I."/>
            <person name="Powell A.J."/>
            <person name="Barry K."/>
            <person name="Miller A.N."/>
            <person name="Grigoriev I.V."/>
            <person name="Debuchy R."/>
            <person name="Gladieux P."/>
            <person name="Hiltunen Thoren M."/>
            <person name="Johannesson H."/>
        </authorList>
    </citation>
    <scope>NUCLEOTIDE SEQUENCE</scope>
    <source>
        <strain evidence="2">PSN309</strain>
    </source>
</reference>
<proteinExistence type="predicted"/>
<evidence type="ECO:0000313" key="3">
    <source>
        <dbReference type="Proteomes" id="UP001302126"/>
    </source>
</evidence>
<organism evidence="2 3">
    <name type="scientific">Podospora australis</name>
    <dbReference type="NCBI Taxonomy" id="1536484"/>
    <lineage>
        <taxon>Eukaryota</taxon>
        <taxon>Fungi</taxon>
        <taxon>Dikarya</taxon>
        <taxon>Ascomycota</taxon>
        <taxon>Pezizomycotina</taxon>
        <taxon>Sordariomycetes</taxon>
        <taxon>Sordariomycetidae</taxon>
        <taxon>Sordariales</taxon>
        <taxon>Podosporaceae</taxon>
        <taxon>Podospora</taxon>
    </lineage>
</organism>
<feature type="domain" description="Heterokaryon incompatibility" evidence="1">
    <location>
        <begin position="49"/>
        <end position="191"/>
    </location>
</feature>
<dbReference type="AlphaFoldDB" id="A0AAN6WNG6"/>
<protein>
    <submittedName>
        <fullName evidence="2">Heterokaryon incompatibility protein-domain-containing protein</fullName>
    </submittedName>
</protein>
<keyword evidence="3" id="KW-1185">Reference proteome</keyword>